<organism evidence="1 2">
    <name type="scientific">Populus alba x Populus x berolinensis</name>
    <dbReference type="NCBI Taxonomy" id="444605"/>
    <lineage>
        <taxon>Eukaryota</taxon>
        <taxon>Viridiplantae</taxon>
        <taxon>Streptophyta</taxon>
        <taxon>Embryophyta</taxon>
        <taxon>Tracheophyta</taxon>
        <taxon>Spermatophyta</taxon>
        <taxon>Magnoliopsida</taxon>
        <taxon>eudicotyledons</taxon>
        <taxon>Gunneridae</taxon>
        <taxon>Pentapetalae</taxon>
        <taxon>rosids</taxon>
        <taxon>fabids</taxon>
        <taxon>Malpighiales</taxon>
        <taxon>Salicaceae</taxon>
        <taxon>Saliceae</taxon>
        <taxon>Populus</taxon>
    </lineage>
</organism>
<evidence type="ECO:0000313" key="2">
    <source>
        <dbReference type="Proteomes" id="UP001164929"/>
    </source>
</evidence>
<sequence length="86" mass="9607">MQKEKAKQGLPLLDFPAKDFLSIPTQSNVTVKTNSLSRSWSGNTPFLSLEMGPQRSDLFTSYFHLAADSRRFSPLPCEKILCGTDL</sequence>
<proteinExistence type="predicted"/>
<dbReference type="EMBL" id="JAQIZT010000008">
    <property type="protein sequence ID" value="KAJ6987179.1"/>
    <property type="molecule type" value="Genomic_DNA"/>
</dbReference>
<dbReference type="AlphaFoldDB" id="A0AAD6ML51"/>
<name>A0AAD6ML51_9ROSI</name>
<keyword evidence="2" id="KW-1185">Reference proteome</keyword>
<reference evidence="1" key="1">
    <citation type="journal article" date="2023" name="Mol. Ecol. Resour.">
        <title>Chromosome-level genome assembly of a triploid poplar Populus alba 'Berolinensis'.</title>
        <authorList>
            <person name="Chen S."/>
            <person name="Yu Y."/>
            <person name="Wang X."/>
            <person name="Wang S."/>
            <person name="Zhang T."/>
            <person name="Zhou Y."/>
            <person name="He R."/>
            <person name="Meng N."/>
            <person name="Wang Y."/>
            <person name="Liu W."/>
            <person name="Liu Z."/>
            <person name="Liu J."/>
            <person name="Guo Q."/>
            <person name="Huang H."/>
            <person name="Sederoff R.R."/>
            <person name="Wang G."/>
            <person name="Qu G."/>
            <person name="Chen S."/>
        </authorList>
    </citation>
    <scope>NUCLEOTIDE SEQUENCE</scope>
    <source>
        <strain evidence="1">SC-2020</strain>
    </source>
</reference>
<comment type="caution">
    <text evidence="1">The sequence shown here is derived from an EMBL/GenBank/DDBJ whole genome shotgun (WGS) entry which is preliminary data.</text>
</comment>
<accession>A0AAD6ML51</accession>
<protein>
    <submittedName>
        <fullName evidence="1">Uncharacterized protein</fullName>
    </submittedName>
</protein>
<gene>
    <name evidence="1" type="ORF">NC653_020417</name>
</gene>
<dbReference type="Proteomes" id="UP001164929">
    <property type="component" value="Chromosome 8"/>
</dbReference>
<evidence type="ECO:0000313" key="1">
    <source>
        <dbReference type="EMBL" id="KAJ6987179.1"/>
    </source>
</evidence>